<evidence type="ECO:0000313" key="2">
    <source>
        <dbReference type="EMBL" id="WMV53947.1"/>
    </source>
</evidence>
<accession>A0AAF0UWH4</accession>
<keyword evidence="3" id="KW-1185">Reference proteome</keyword>
<dbReference type="AlphaFoldDB" id="A0AAF0UWH4"/>
<organism evidence="2 3">
    <name type="scientific">Solanum verrucosum</name>
    <dbReference type="NCBI Taxonomy" id="315347"/>
    <lineage>
        <taxon>Eukaryota</taxon>
        <taxon>Viridiplantae</taxon>
        <taxon>Streptophyta</taxon>
        <taxon>Embryophyta</taxon>
        <taxon>Tracheophyta</taxon>
        <taxon>Spermatophyta</taxon>
        <taxon>Magnoliopsida</taxon>
        <taxon>eudicotyledons</taxon>
        <taxon>Gunneridae</taxon>
        <taxon>Pentapetalae</taxon>
        <taxon>asterids</taxon>
        <taxon>lamiids</taxon>
        <taxon>Solanales</taxon>
        <taxon>Solanaceae</taxon>
        <taxon>Solanoideae</taxon>
        <taxon>Solaneae</taxon>
        <taxon>Solanum</taxon>
    </lineage>
</organism>
<sequence>MRSDREEDRNATVDSRFNQTLRNVQGLLKGRSFPGKVLITRRSDPLDNSTIRSPDNHGSLRDSETGPSQQADGSFEVRAVLISSDELQSRSNLNASSSASQTKSSTSNSEHTSIEVQKPSIGSRATDSARLMKFTKELSATTVILDLDIGSQFINMVANALKILDYKLS</sequence>
<protein>
    <submittedName>
        <fullName evidence="2">Uncharacterized protein</fullName>
    </submittedName>
</protein>
<name>A0AAF0UWH4_SOLVR</name>
<feature type="compositionally biased region" description="Low complexity" evidence="1">
    <location>
        <begin position="89"/>
        <end position="109"/>
    </location>
</feature>
<feature type="region of interest" description="Disordered" evidence="1">
    <location>
        <begin position="89"/>
        <end position="121"/>
    </location>
</feature>
<feature type="region of interest" description="Disordered" evidence="1">
    <location>
        <begin position="39"/>
        <end position="74"/>
    </location>
</feature>
<evidence type="ECO:0000313" key="3">
    <source>
        <dbReference type="Proteomes" id="UP001234989"/>
    </source>
</evidence>
<feature type="compositionally biased region" description="Basic and acidic residues" evidence="1">
    <location>
        <begin position="54"/>
        <end position="64"/>
    </location>
</feature>
<reference evidence="2" key="1">
    <citation type="submission" date="2023-08" db="EMBL/GenBank/DDBJ databases">
        <title>A de novo genome assembly of Solanum verrucosum Schlechtendal, a Mexican diploid species geographically isolated from the other diploid A-genome species in potato relatives.</title>
        <authorList>
            <person name="Hosaka K."/>
        </authorList>
    </citation>
    <scope>NUCLEOTIDE SEQUENCE</scope>
    <source>
        <tissue evidence="2">Young leaves</tissue>
    </source>
</reference>
<evidence type="ECO:0000256" key="1">
    <source>
        <dbReference type="SAM" id="MobiDB-lite"/>
    </source>
</evidence>
<proteinExistence type="predicted"/>
<dbReference type="Proteomes" id="UP001234989">
    <property type="component" value="Chromosome 11"/>
</dbReference>
<gene>
    <name evidence="2" type="ORF">MTR67_047332</name>
</gene>
<dbReference type="EMBL" id="CP133622">
    <property type="protein sequence ID" value="WMV53947.1"/>
    <property type="molecule type" value="Genomic_DNA"/>
</dbReference>